<reference evidence="1" key="2">
    <citation type="submission" date="2025-09" db="UniProtKB">
        <authorList>
            <consortium name="Ensembl"/>
        </authorList>
    </citation>
    <scope>IDENTIFICATION</scope>
</reference>
<sequence length="144" mass="17189">YNKISEPRPLWLSGPICHLAKTKLRVLPQPNIQESFGKYPTEPMMVTVSSWSVNPFNNLYPHLVHKHCIFFLSCLYFVRVNKPHWIHIFKPLHHFFFFGVKYFHEFLVVLCNKYPIKRNDKPFCYARQIQLHSLMLVVLTSVFI</sequence>
<reference evidence="1" key="1">
    <citation type="submission" date="2025-08" db="UniProtKB">
        <authorList>
            <consortium name="Ensembl"/>
        </authorList>
    </citation>
    <scope>IDENTIFICATION</scope>
</reference>
<dbReference type="AlphaFoldDB" id="A0A3Q2PH23"/>
<dbReference type="Proteomes" id="UP000265000">
    <property type="component" value="Unplaced"/>
</dbReference>
<proteinExistence type="predicted"/>
<keyword evidence="2" id="KW-1185">Reference proteome</keyword>
<evidence type="ECO:0000313" key="2">
    <source>
        <dbReference type="Proteomes" id="UP000265000"/>
    </source>
</evidence>
<dbReference type="Ensembl" id="ENSFHET00000019564.1">
    <property type="protein sequence ID" value="ENSFHEP00000012331.1"/>
    <property type="gene ID" value="ENSFHEG00000013768.1"/>
</dbReference>
<accession>A0A3Q2PH23</accession>
<evidence type="ECO:0000313" key="1">
    <source>
        <dbReference type="Ensembl" id="ENSFHEP00000012331.1"/>
    </source>
</evidence>
<protein>
    <submittedName>
        <fullName evidence="1">Uncharacterized protein</fullName>
    </submittedName>
</protein>
<organism evidence="1 2">
    <name type="scientific">Fundulus heteroclitus</name>
    <name type="common">Killifish</name>
    <name type="synonym">Mummichog</name>
    <dbReference type="NCBI Taxonomy" id="8078"/>
    <lineage>
        <taxon>Eukaryota</taxon>
        <taxon>Metazoa</taxon>
        <taxon>Chordata</taxon>
        <taxon>Craniata</taxon>
        <taxon>Vertebrata</taxon>
        <taxon>Euteleostomi</taxon>
        <taxon>Actinopterygii</taxon>
        <taxon>Neopterygii</taxon>
        <taxon>Teleostei</taxon>
        <taxon>Neoteleostei</taxon>
        <taxon>Acanthomorphata</taxon>
        <taxon>Ovalentaria</taxon>
        <taxon>Atherinomorphae</taxon>
        <taxon>Cyprinodontiformes</taxon>
        <taxon>Fundulidae</taxon>
        <taxon>Fundulus</taxon>
    </lineage>
</organism>
<name>A0A3Q2PH23_FUNHE</name>